<dbReference type="Proteomes" id="UP001221366">
    <property type="component" value="Unassembled WGS sequence"/>
</dbReference>
<evidence type="ECO:0000313" key="3">
    <source>
        <dbReference type="Proteomes" id="UP001221366"/>
    </source>
</evidence>
<dbReference type="SUPFAM" id="SSF47413">
    <property type="entry name" value="lambda repressor-like DNA-binding domains"/>
    <property type="match status" value="1"/>
</dbReference>
<feature type="domain" description="HTH cro/C1-type" evidence="1">
    <location>
        <begin position="17"/>
        <end position="71"/>
    </location>
</feature>
<dbReference type="RefSeq" id="WP_275615302.1">
    <property type="nucleotide sequence ID" value="NZ_JARFVB010000003.1"/>
</dbReference>
<dbReference type="EMBL" id="JARFVB010000003">
    <property type="protein sequence ID" value="MDF0716063.1"/>
    <property type="molecule type" value="Genomic_DNA"/>
</dbReference>
<comment type="caution">
    <text evidence="2">The sequence shown here is derived from an EMBL/GenBank/DDBJ whole genome shotgun (WGS) entry which is preliminary data.</text>
</comment>
<name>A0ABT5XXZ9_9FLAO</name>
<reference evidence="2 3" key="1">
    <citation type="submission" date="2023-03" db="EMBL/GenBank/DDBJ databases">
        <title>Muricauda XX sp. nov. and Muricauda XXX sp. nov., two novel species isolated from Okinawa Trough.</title>
        <authorList>
            <person name="Cao W."/>
            <person name="Deng X."/>
        </authorList>
    </citation>
    <scope>NUCLEOTIDE SEQUENCE [LARGE SCALE GENOMIC DNA]</scope>
    <source>
        <strain evidence="2 3">334s03</strain>
    </source>
</reference>
<dbReference type="SMART" id="SM00530">
    <property type="entry name" value="HTH_XRE"/>
    <property type="match status" value="1"/>
</dbReference>
<sequence>MSRYKKTSALKAIGKRLKKQREKEKLQIEDVVEMTGFTYKKISDVESGEETSLSYFIEICLAINIQPKDVLDFNVGSKPRFGLSSTRKEKTRLTSRIIESINQGFFKKPRYNSEVVIKLKEDFGVVSSSSNVSAILRRLVDEGSLEVIKVNNRNQYYKK</sequence>
<organism evidence="2 3">
    <name type="scientific">Flagellimonas yonaguniensis</name>
    <dbReference type="NCBI Taxonomy" id="3031325"/>
    <lineage>
        <taxon>Bacteria</taxon>
        <taxon>Pseudomonadati</taxon>
        <taxon>Bacteroidota</taxon>
        <taxon>Flavobacteriia</taxon>
        <taxon>Flavobacteriales</taxon>
        <taxon>Flavobacteriaceae</taxon>
        <taxon>Flagellimonas</taxon>
    </lineage>
</organism>
<evidence type="ECO:0000259" key="1">
    <source>
        <dbReference type="PROSITE" id="PS50943"/>
    </source>
</evidence>
<dbReference type="Gene3D" id="1.10.260.40">
    <property type="entry name" value="lambda repressor-like DNA-binding domains"/>
    <property type="match status" value="1"/>
</dbReference>
<proteinExistence type="predicted"/>
<dbReference type="InterPro" id="IPR010982">
    <property type="entry name" value="Lambda_DNA-bd_dom_sf"/>
</dbReference>
<dbReference type="InterPro" id="IPR001387">
    <property type="entry name" value="Cro/C1-type_HTH"/>
</dbReference>
<dbReference type="PROSITE" id="PS50943">
    <property type="entry name" value="HTH_CROC1"/>
    <property type="match status" value="1"/>
</dbReference>
<dbReference type="CDD" id="cd00093">
    <property type="entry name" value="HTH_XRE"/>
    <property type="match status" value="1"/>
</dbReference>
<accession>A0ABT5XXZ9</accession>
<gene>
    <name evidence="2" type="ORF">PY092_07900</name>
</gene>
<keyword evidence="3" id="KW-1185">Reference proteome</keyword>
<dbReference type="Pfam" id="PF13443">
    <property type="entry name" value="HTH_26"/>
    <property type="match status" value="1"/>
</dbReference>
<protein>
    <submittedName>
        <fullName evidence="2">Helix-turn-helix transcriptional regulator</fullName>
    </submittedName>
</protein>
<evidence type="ECO:0000313" key="2">
    <source>
        <dbReference type="EMBL" id="MDF0716063.1"/>
    </source>
</evidence>